<dbReference type="SUPFAM" id="SSF48403">
    <property type="entry name" value="Ankyrin repeat"/>
    <property type="match status" value="1"/>
</dbReference>
<dbReference type="Gene3D" id="1.25.40.20">
    <property type="entry name" value="Ankyrin repeat-containing domain"/>
    <property type="match status" value="2"/>
</dbReference>
<dbReference type="EMBL" id="KN847477">
    <property type="protein sequence ID" value="KIX05877.1"/>
    <property type="molecule type" value="Genomic_DNA"/>
</dbReference>
<keyword evidence="5" id="KW-1185">Reference proteome</keyword>
<dbReference type="VEuPathDB" id="FungiDB:Z518_03850"/>
<reference evidence="4 5" key="1">
    <citation type="submission" date="2015-01" db="EMBL/GenBank/DDBJ databases">
        <title>The Genome Sequence of Rhinocladiella mackenzie CBS 650.93.</title>
        <authorList>
            <consortium name="The Broad Institute Genomics Platform"/>
            <person name="Cuomo C."/>
            <person name="de Hoog S."/>
            <person name="Gorbushina A."/>
            <person name="Stielow B."/>
            <person name="Teixiera M."/>
            <person name="Abouelleil A."/>
            <person name="Chapman S.B."/>
            <person name="Priest M."/>
            <person name="Young S.K."/>
            <person name="Wortman J."/>
            <person name="Nusbaum C."/>
            <person name="Birren B."/>
        </authorList>
    </citation>
    <scope>NUCLEOTIDE SEQUENCE [LARGE SCALE GENOMIC DNA]</scope>
    <source>
        <strain evidence="4 5">CBS 650.93</strain>
    </source>
</reference>
<evidence type="ECO:0008006" key="6">
    <source>
        <dbReference type="Google" id="ProtNLM"/>
    </source>
</evidence>
<dbReference type="GeneID" id="25291921"/>
<accession>A0A0D2FUW4</accession>
<evidence type="ECO:0000313" key="4">
    <source>
        <dbReference type="EMBL" id="KIX05877.1"/>
    </source>
</evidence>
<dbReference type="PANTHER" id="PTHR24198:SF165">
    <property type="entry name" value="ANKYRIN REPEAT-CONTAINING PROTEIN-RELATED"/>
    <property type="match status" value="1"/>
</dbReference>
<dbReference type="Pfam" id="PF12796">
    <property type="entry name" value="Ank_2"/>
    <property type="match status" value="2"/>
</dbReference>
<keyword evidence="2 3" id="KW-0040">ANK repeat</keyword>
<proteinExistence type="predicted"/>
<dbReference type="PROSITE" id="PS50088">
    <property type="entry name" value="ANK_REPEAT"/>
    <property type="match status" value="2"/>
</dbReference>
<keyword evidence="1" id="KW-0677">Repeat</keyword>
<dbReference type="InterPro" id="IPR002110">
    <property type="entry name" value="Ankyrin_rpt"/>
</dbReference>
<dbReference type="InterPro" id="IPR036770">
    <property type="entry name" value="Ankyrin_rpt-contain_sf"/>
</dbReference>
<dbReference type="Proteomes" id="UP000053617">
    <property type="component" value="Unassembled WGS sequence"/>
</dbReference>
<dbReference type="PANTHER" id="PTHR24198">
    <property type="entry name" value="ANKYRIN REPEAT AND PROTEIN KINASE DOMAIN-CONTAINING PROTEIN"/>
    <property type="match status" value="1"/>
</dbReference>
<protein>
    <recommendedName>
        <fullName evidence="6">NACHT-NTPase and P-loop NTPases N-terminal domain-containing protein</fullName>
    </recommendedName>
</protein>
<dbReference type="SMART" id="SM00248">
    <property type="entry name" value="ANK"/>
    <property type="match status" value="5"/>
</dbReference>
<dbReference type="HOGENOM" id="CLU_467714_0_0_1"/>
<evidence type="ECO:0000313" key="5">
    <source>
        <dbReference type="Proteomes" id="UP000053617"/>
    </source>
</evidence>
<feature type="repeat" description="ANK" evidence="3">
    <location>
        <begin position="296"/>
        <end position="328"/>
    </location>
</feature>
<evidence type="ECO:0000256" key="1">
    <source>
        <dbReference type="ARBA" id="ARBA00022737"/>
    </source>
</evidence>
<dbReference type="PROSITE" id="PS50297">
    <property type="entry name" value="ANK_REP_REGION"/>
    <property type="match status" value="2"/>
</dbReference>
<dbReference type="OrthoDB" id="366390at2759"/>
<dbReference type="RefSeq" id="XP_013273013.1">
    <property type="nucleotide sequence ID" value="XM_013417559.1"/>
</dbReference>
<feature type="repeat" description="ANK" evidence="3">
    <location>
        <begin position="475"/>
        <end position="507"/>
    </location>
</feature>
<organism evidence="4 5">
    <name type="scientific">Rhinocladiella mackenziei CBS 650.93</name>
    <dbReference type="NCBI Taxonomy" id="1442369"/>
    <lineage>
        <taxon>Eukaryota</taxon>
        <taxon>Fungi</taxon>
        <taxon>Dikarya</taxon>
        <taxon>Ascomycota</taxon>
        <taxon>Pezizomycotina</taxon>
        <taxon>Eurotiomycetes</taxon>
        <taxon>Chaetothyriomycetidae</taxon>
        <taxon>Chaetothyriales</taxon>
        <taxon>Herpotrichiellaceae</taxon>
        <taxon>Rhinocladiella</taxon>
    </lineage>
</organism>
<evidence type="ECO:0000256" key="3">
    <source>
        <dbReference type="PROSITE-ProRule" id="PRU00023"/>
    </source>
</evidence>
<dbReference type="STRING" id="1442369.A0A0D2FUW4"/>
<evidence type="ECO:0000256" key="2">
    <source>
        <dbReference type="ARBA" id="ARBA00023043"/>
    </source>
</evidence>
<name>A0A0D2FUW4_9EURO</name>
<dbReference type="AlphaFoldDB" id="A0A0D2FUW4"/>
<sequence length="565" mass="64323">MEALGAAASIATIIEVLQLAVELRHRFKDAPAEFNRLAIHIGLLAVEFELLVEAQQDRLNLPDNCVIMFDQCARSLKDIKRDLASSPRSGFGKQVHWVWLGRERSRVLLQELTQLEVSIGVILQLLHWKQSQESAQMMKELIKPRFSHISNHVRQEPDALLPPRLLEDSHPCLPVHISGPQPIGPRSRSQVAQSVLFRFIQWAWLVAYTDARPNPLTVASLQVNIRNWIGIKLEITLRTWAHNRFAKLQINRILMSMVFKVPLDQPFMTACSRGDIVSVRTALQEDPAGTTYYSEGGVTPLSLAIDGGHFEVCKLLLENGVDANSAFGEKQTSALSWALRHRQMKIARLFIQYGASFHHLSLWGWSPIFYLWSTTSPHPSAKEFLQLLCSTDEFVWLHHGLTDVEGWSLLSRCAIYGTLEDVMMLIKLHVDPFQREPDSEWTVLHNAIWYGVENVYFALFPLFQKKLGIEIPDSRGWTLLHLAIASGKDTIIRHLLENGADWRVKTSPAVDYMPESIRGISVSSVQIAAAYGDKRYIEYLDVLYHVLDREQEELDQGKDDWFDAI</sequence>
<gene>
    <name evidence="4" type="ORF">Z518_03850</name>
</gene>